<reference evidence="1" key="1">
    <citation type="submission" date="2023-03" db="EMBL/GenBank/DDBJ databases">
        <title>Chromosome-level genomes of two armyworms, Mythimna separata and Mythimna loreyi, provide insights into the biosynthesis and reception of sex pheromones.</title>
        <authorList>
            <person name="Zhao H."/>
        </authorList>
    </citation>
    <scope>NUCLEOTIDE SEQUENCE</scope>
    <source>
        <strain evidence="1">BeijingLab</strain>
    </source>
</reference>
<organism evidence="1 2">
    <name type="scientific">Mythimna loreyi</name>
    <dbReference type="NCBI Taxonomy" id="667449"/>
    <lineage>
        <taxon>Eukaryota</taxon>
        <taxon>Metazoa</taxon>
        <taxon>Ecdysozoa</taxon>
        <taxon>Arthropoda</taxon>
        <taxon>Hexapoda</taxon>
        <taxon>Insecta</taxon>
        <taxon>Pterygota</taxon>
        <taxon>Neoptera</taxon>
        <taxon>Endopterygota</taxon>
        <taxon>Lepidoptera</taxon>
        <taxon>Glossata</taxon>
        <taxon>Ditrysia</taxon>
        <taxon>Noctuoidea</taxon>
        <taxon>Noctuidae</taxon>
        <taxon>Noctuinae</taxon>
        <taxon>Hadenini</taxon>
        <taxon>Mythimna</taxon>
    </lineage>
</organism>
<dbReference type="EMBL" id="CM056795">
    <property type="protein sequence ID" value="KAJ8721115.1"/>
    <property type="molecule type" value="Genomic_DNA"/>
</dbReference>
<comment type="caution">
    <text evidence="1">The sequence shown here is derived from an EMBL/GenBank/DDBJ whole genome shotgun (WGS) entry which is preliminary data.</text>
</comment>
<evidence type="ECO:0000313" key="2">
    <source>
        <dbReference type="Proteomes" id="UP001231649"/>
    </source>
</evidence>
<protein>
    <submittedName>
        <fullName evidence="1">Uncharacterized protein</fullName>
    </submittedName>
</protein>
<proteinExistence type="predicted"/>
<dbReference type="Proteomes" id="UP001231649">
    <property type="component" value="Chromosome 19"/>
</dbReference>
<sequence length="468" mass="52909">MAEFYRANETASQFFQRCTNLSYFDCSEEEMLFVMMGPRTLPLQKIVPISVLLLVIFLTGVVGNVAVCVVIVKHPAMHTATNYYLFSLALSDLLLLLFGLPNDLSVSWHQYPYSLGIVFCKLRALISEAASYVSVLTIVAFSLERYLAICHPLHLYAMAGLRRALRIVAALWLVSLLAASPFALYTTVSYHDYPPGSGNNSLESAFCAMLEMPSWYLWELSSLLFFILPGLIILGLYVRMGLRIRYVLGTTHASKPGSPGTLNGVNGSVHGEARQAQSKKTIIRMLAAVVVAFFVCWAPFHFQRLFYIYGTSTPHYHTINEYLFYVAGTFYYISATVNPILYNVMSHRYRIAFTETLCCGKVGTKKGRCREHSSIRETTVNHTSEGTHLVRVRSEVQDKRNRIDRRSRRCSYYGTETTSLCSEKWRQDTPKKMNSILINDRNSVTSSLCNNNDSKLLYSNYKIDGDVT</sequence>
<evidence type="ECO:0000313" key="1">
    <source>
        <dbReference type="EMBL" id="KAJ8721115.1"/>
    </source>
</evidence>
<accession>A0ACC2QNK5</accession>
<keyword evidence="2" id="KW-1185">Reference proteome</keyword>
<gene>
    <name evidence="1" type="ORF">PYW08_006580</name>
</gene>
<name>A0ACC2QNK5_9NEOP</name>